<evidence type="ECO:0000256" key="9">
    <source>
        <dbReference type="PROSITE-ProRule" id="PRU00268"/>
    </source>
</evidence>
<dbReference type="PANTHER" id="PTHR48277">
    <property type="entry name" value="MITOCHONDRIAL RIBOSOMAL PROTEIN S5"/>
    <property type="match status" value="1"/>
</dbReference>
<dbReference type="Proteomes" id="UP000829291">
    <property type="component" value="Chromosome 5"/>
</dbReference>
<dbReference type="OrthoDB" id="309483at2759"/>
<evidence type="ECO:0000256" key="3">
    <source>
        <dbReference type="ARBA" id="ARBA00022980"/>
    </source>
</evidence>
<feature type="region of interest" description="Disordered" evidence="11">
    <location>
        <begin position="145"/>
        <end position="173"/>
    </location>
</feature>
<dbReference type="AlphaFoldDB" id="A0A6J0BXZ0"/>
<dbReference type="Pfam" id="PF03719">
    <property type="entry name" value="Ribosomal_S5_C"/>
    <property type="match status" value="1"/>
</dbReference>
<comment type="subunit">
    <text evidence="8">Component of the mitochondrial ribosome small subunit (28S) which comprises a 12S rRNA and about 30 distinct proteins.</text>
</comment>
<dbReference type="GO" id="GO:0003723">
    <property type="term" value="F:RNA binding"/>
    <property type="evidence" value="ECO:0007669"/>
    <property type="project" value="InterPro"/>
</dbReference>
<feature type="region of interest" description="Disordered" evidence="11">
    <location>
        <begin position="426"/>
        <end position="446"/>
    </location>
</feature>
<feature type="domain" description="S5 DRBM" evidence="12">
    <location>
        <begin position="200"/>
        <end position="246"/>
    </location>
</feature>
<dbReference type="PROSITE" id="PS50881">
    <property type="entry name" value="S5_DSRBD"/>
    <property type="match status" value="1"/>
</dbReference>
<dbReference type="InterPro" id="IPR020568">
    <property type="entry name" value="Ribosomal_Su5_D2-typ_SF"/>
</dbReference>
<dbReference type="PANTHER" id="PTHR48277:SF1">
    <property type="entry name" value="MITOCHONDRIAL RIBOSOMAL PROTEIN S5"/>
    <property type="match status" value="1"/>
</dbReference>
<feature type="compositionally biased region" description="Basic and acidic residues" evidence="11">
    <location>
        <begin position="428"/>
        <end position="446"/>
    </location>
</feature>
<dbReference type="KEGG" id="nlo:107224322"/>
<organism evidence="14">
    <name type="scientific">Neodiprion lecontei</name>
    <name type="common">Redheaded pine sawfly</name>
    <dbReference type="NCBI Taxonomy" id="441921"/>
    <lineage>
        <taxon>Eukaryota</taxon>
        <taxon>Metazoa</taxon>
        <taxon>Ecdysozoa</taxon>
        <taxon>Arthropoda</taxon>
        <taxon>Hexapoda</taxon>
        <taxon>Insecta</taxon>
        <taxon>Pterygota</taxon>
        <taxon>Neoptera</taxon>
        <taxon>Endopterygota</taxon>
        <taxon>Hymenoptera</taxon>
        <taxon>Tenthredinoidea</taxon>
        <taxon>Diprionidae</taxon>
        <taxon>Diprioninae</taxon>
        <taxon>Neodiprion</taxon>
    </lineage>
</organism>
<dbReference type="SUPFAM" id="SSF54211">
    <property type="entry name" value="Ribosomal protein S5 domain 2-like"/>
    <property type="match status" value="1"/>
</dbReference>
<dbReference type="InterPro" id="IPR005324">
    <property type="entry name" value="Ribosomal_uS5_C"/>
</dbReference>
<comment type="similarity">
    <text evidence="2 10">Belongs to the universal ribosomal protein uS5 family.</text>
</comment>
<dbReference type="GeneID" id="107224322"/>
<dbReference type="InterPro" id="IPR048584">
    <property type="entry name" value="Ribosomal_uS5m_N"/>
</dbReference>
<keyword evidence="13" id="KW-1185">Reference proteome</keyword>
<evidence type="ECO:0000256" key="1">
    <source>
        <dbReference type="ARBA" id="ARBA00004173"/>
    </source>
</evidence>
<comment type="subcellular location">
    <subcellularLocation>
        <location evidence="1">Mitochondrion</location>
    </subcellularLocation>
</comment>
<dbReference type="Gene3D" id="3.30.160.20">
    <property type="match status" value="1"/>
</dbReference>
<evidence type="ECO:0000256" key="4">
    <source>
        <dbReference type="ARBA" id="ARBA00023128"/>
    </source>
</evidence>
<evidence type="ECO:0000313" key="13">
    <source>
        <dbReference type="Proteomes" id="UP000829291"/>
    </source>
</evidence>
<dbReference type="FunCoup" id="A0A6J0BXZ0">
    <property type="interactions" value="476"/>
</dbReference>
<gene>
    <name evidence="14" type="primary">LOC107224322</name>
</gene>
<proteinExistence type="inferred from homology"/>
<evidence type="ECO:0000256" key="10">
    <source>
        <dbReference type="RuleBase" id="RU003823"/>
    </source>
</evidence>
<accession>A0A6J0BXZ0</accession>
<evidence type="ECO:0000313" key="14">
    <source>
        <dbReference type="RefSeq" id="XP_015519816.1"/>
    </source>
</evidence>
<protein>
    <recommendedName>
        <fullName evidence="6">Small ribosomal subunit protein uS5m</fullName>
    </recommendedName>
    <alternativeName>
        <fullName evidence="7">28S ribosomal protein S5, mitochondrial</fullName>
    </alternativeName>
</protein>
<reference evidence="14" key="1">
    <citation type="submission" date="2025-08" db="UniProtKB">
        <authorList>
            <consortium name="RefSeq"/>
        </authorList>
    </citation>
    <scope>IDENTIFICATION</scope>
    <source>
        <tissue evidence="14">Thorax and Abdomen</tissue>
    </source>
</reference>
<dbReference type="InterPro" id="IPR014721">
    <property type="entry name" value="Ribsml_uS5_D2-typ_fold_subgr"/>
</dbReference>
<dbReference type="FunFam" id="3.30.160.20:FF:000022">
    <property type="entry name" value="28S ribosomal protein S5, mitochondrial"/>
    <property type="match status" value="1"/>
</dbReference>
<sequence>MAYRIIRSCKSVAKAAQRFHASNHGLELPKRNFVSTVNENLLTAKVPLISTVRYTNFFNKLPAEALWKGVTSVSNAGRRRGRGKGLKLTRNLNRGQIIGVGKVNMVWPGLTAPVLRGKELIQQEKLPEDPERMAKLAKLRDENSSRKSFKVHPLDRGWSGSKLPGRSIGPPDPRGEETFEGFDTICLESKPVFNMSANMGRKRRMSVFVVTGNRNGLAGFALGKAVEGKAAVKNAKNRAGQRLLHVNIYNNHTVYHDFFSQFGKTKVFVKKQPEGYGLRCHRAIKSCCEMIGIKDLYSRIEGSTNLQHIIKAFFIGLLQQKTHSQIAEEKKLHLVEIKKETGEFPLVVASPPVVRKREEIKRDEILDYTQYVMNNRVVLQKKKFPPFYTKHRSWEIYLRRQEYHRNQDKVRIRLLTNYGELRSYLTDKYPEARPPRKERKPADADA</sequence>
<evidence type="ECO:0000256" key="7">
    <source>
        <dbReference type="ARBA" id="ARBA00041606"/>
    </source>
</evidence>
<dbReference type="Pfam" id="PF21251">
    <property type="entry name" value="Ribosomal_uS5m_N"/>
    <property type="match status" value="1"/>
</dbReference>
<evidence type="ECO:0000256" key="2">
    <source>
        <dbReference type="ARBA" id="ARBA00008945"/>
    </source>
</evidence>
<keyword evidence="4" id="KW-0496">Mitochondrion</keyword>
<evidence type="ECO:0000256" key="8">
    <source>
        <dbReference type="ARBA" id="ARBA00062683"/>
    </source>
</evidence>
<evidence type="ECO:0000256" key="11">
    <source>
        <dbReference type="SAM" id="MobiDB-lite"/>
    </source>
</evidence>
<evidence type="ECO:0000256" key="6">
    <source>
        <dbReference type="ARBA" id="ARBA00039335"/>
    </source>
</evidence>
<dbReference type="InterPro" id="IPR013810">
    <property type="entry name" value="Ribosomal_uS5_N"/>
</dbReference>
<dbReference type="CTD" id="64969"/>
<dbReference type="Gene3D" id="3.30.230.10">
    <property type="match status" value="1"/>
</dbReference>
<dbReference type="RefSeq" id="XP_015519816.1">
    <property type="nucleotide sequence ID" value="XM_015664330.2"/>
</dbReference>
<dbReference type="Pfam" id="PF00333">
    <property type="entry name" value="Ribosomal_S5"/>
    <property type="match status" value="1"/>
</dbReference>
<dbReference type="GO" id="GO:0005763">
    <property type="term" value="C:mitochondrial small ribosomal subunit"/>
    <property type="evidence" value="ECO:0007669"/>
    <property type="project" value="UniProtKB-ARBA"/>
</dbReference>
<keyword evidence="5 9" id="KW-0687">Ribonucleoprotein</keyword>
<evidence type="ECO:0000259" key="12">
    <source>
        <dbReference type="PROSITE" id="PS50881"/>
    </source>
</evidence>
<evidence type="ECO:0000256" key="5">
    <source>
        <dbReference type="ARBA" id="ARBA00023274"/>
    </source>
</evidence>
<dbReference type="GO" id="GO:0005743">
    <property type="term" value="C:mitochondrial inner membrane"/>
    <property type="evidence" value="ECO:0007669"/>
    <property type="project" value="UniProtKB-ARBA"/>
</dbReference>
<dbReference type="GO" id="GO:0006412">
    <property type="term" value="P:translation"/>
    <property type="evidence" value="ECO:0007669"/>
    <property type="project" value="InterPro"/>
</dbReference>
<dbReference type="FunFam" id="3.30.230.10:FF:000002">
    <property type="entry name" value="30S ribosomal protein S5"/>
    <property type="match status" value="1"/>
</dbReference>
<dbReference type="GO" id="GO:0003735">
    <property type="term" value="F:structural constituent of ribosome"/>
    <property type="evidence" value="ECO:0007669"/>
    <property type="project" value="UniProtKB-UniRule"/>
</dbReference>
<dbReference type="InterPro" id="IPR000851">
    <property type="entry name" value="Ribosomal_uS5"/>
</dbReference>
<dbReference type="InParanoid" id="A0A6J0BXZ0"/>
<keyword evidence="3 9" id="KW-0689">Ribosomal protein</keyword>
<name>A0A6J0BXZ0_NEOLC</name>
<dbReference type="SUPFAM" id="SSF54768">
    <property type="entry name" value="dsRNA-binding domain-like"/>
    <property type="match status" value="1"/>
</dbReference>